<name>A0AAP0PIY6_9MAGN</name>
<evidence type="ECO:0000313" key="2">
    <source>
        <dbReference type="EMBL" id="KAK9144399.1"/>
    </source>
</evidence>
<proteinExistence type="predicted"/>
<dbReference type="Pfam" id="PF05634">
    <property type="entry name" value="APO_RNA-bind"/>
    <property type="match status" value="1"/>
</dbReference>
<dbReference type="EMBL" id="JBBNAE010000002">
    <property type="protein sequence ID" value="KAK9144399.1"/>
    <property type="molecule type" value="Genomic_DNA"/>
</dbReference>
<protein>
    <recommendedName>
        <fullName evidence="1">APO domain-containing protein</fullName>
    </recommendedName>
</protein>
<organism evidence="2 3">
    <name type="scientific">Stephania japonica</name>
    <dbReference type="NCBI Taxonomy" id="461633"/>
    <lineage>
        <taxon>Eukaryota</taxon>
        <taxon>Viridiplantae</taxon>
        <taxon>Streptophyta</taxon>
        <taxon>Embryophyta</taxon>
        <taxon>Tracheophyta</taxon>
        <taxon>Spermatophyta</taxon>
        <taxon>Magnoliopsida</taxon>
        <taxon>Ranunculales</taxon>
        <taxon>Menispermaceae</taxon>
        <taxon>Menispermoideae</taxon>
        <taxon>Cissampelideae</taxon>
        <taxon>Stephania</taxon>
    </lineage>
</organism>
<feature type="domain" description="APO" evidence="1">
    <location>
        <begin position="26"/>
        <end position="95"/>
    </location>
</feature>
<gene>
    <name evidence="2" type="ORF">Sjap_004302</name>
</gene>
<accession>A0AAP0PIY6</accession>
<dbReference type="Proteomes" id="UP001417504">
    <property type="component" value="Unassembled WGS sequence"/>
</dbReference>
<dbReference type="InterPro" id="IPR023342">
    <property type="entry name" value="APO_dom"/>
</dbReference>
<comment type="caution">
    <text evidence="2">The sequence shown here is derived from an EMBL/GenBank/DDBJ whole genome shotgun (WGS) entry which is preliminary data.</text>
</comment>
<evidence type="ECO:0000259" key="1">
    <source>
        <dbReference type="PROSITE" id="PS51499"/>
    </source>
</evidence>
<dbReference type="AlphaFoldDB" id="A0AAP0PIY6"/>
<dbReference type="GO" id="GO:0003723">
    <property type="term" value="F:RNA binding"/>
    <property type="evidence" value="ECO:0007669"/>
    <property type="project" value="InterPro"/>
</dbReference>
<evidence type="ECO:0000313" key="3">
    <source>
        <dbReference type="Proteomes" id="UP001417504"/>
    </source>
</evidence>
<keyword evidence="3" id="KW-1185">Reference proteome</keyword>
<sequence length="117" mass="13347">MCLSEVSAKTLDSWFEMRSWRKTMCKACRGAKHQSRTGMHAWQEETIDGLIRPNYVWHVKDPNESSPLDNSLKRYYGKAPAIVELCVQAGAPVPDEYRSMMRLDVVSPCRNEADLVA</sequence>
<dbReference type="PROSITE" id="PS51499">
    <property type="entry name" value="APO"/>
    <property type="match status" value="1"/>
</dbReference>
<reference evidence="2 3" key="1">
    <citation type="submission" date="2024-01" db="EMBL/GenBank/DDBJ databases">
        <title>Genome assemblies of Stephania.</title>
        <authorList>
            <person name="Yang L."/>
        </authorList>
    </citation>
    <scope>NUCLEOTIDE SEQUENCE [LARGE SCALE GENOMIC DNA]</scope>
    <source>
        <strain evidence="2">QJT</strain>
        <tissue evidence="2">Leaf</tissue>
    </source>
</reference>